<keyword evidence="2" id="KW-0378">Hydrolase</keyword>
<dbReference type="InterPro" id="IPR011335">
    <property type="entry name" value="Restrct_endonuc-II-like"/>
</dbReference>
<accession>A0ABT2EST6</accession>
<dbReference type="Proteomes" id="UP001204798">
    <property type="component" value="Unassembled WGS sequence"/>
</dbReference>
<dbReference type="Pfam" id="PF05685">
    <property type="entry name" value="Uma2"/>
    <property type="match status" value="1"/>
</dbReference>
<dbReference type="InterPro" id="IPR008538">
    <property type="entry name" value="Uma2"/>
</dbReference>
<comment type="caution">
    <text evidence="2">The sequence shown here is derived from an EMBL/GenBank/DDBJ whole genome shotgun (WGS) entry which is preliminary data.</text>
</comment>
<dbReference type="Gene3D" id="3.90.1570.10">
    <property type="entry name" value="tt1808, chain A"/>
    <property type="match status" value="1"/>
</dbReference>
<organism evidence="2 3">
    <name type="scientific">Candidatus Fervidibacter sacchari</name>
    <dbReference type="NCBI Taxonomy" id="1448929"/>
    <lineage>
        <taxon>Bacteria</taxon>
        <taxon>Candidatus Fervidibacterota</taxon>
        <taxon>Candidatus Fervidibacter</taxon>
    </lineage>
</organism>
<evidence type="ECO:0000313" key="3">
    <source>
        <dbReference type="Proteomes" id="UP001204798"/>
    </source>
</evidence>
<dbReference type="CDD" id="cd06260">
    <property type="entry name" value="DUF820-like"/>
    <property type="match status" value="1"/>
</dbReference>
<gene>
    <name evidence="2" type="ORF">M2350_003447</name>
</gene>
<dbReference type="GO" id="GO:0004519">
    <property type="term" value="F:endonuclease activity"/>
    <property type="evidence" value="ECO:0007669"/>
    <property type="project" value="UniProtKB-KW"/>
</dbReference>
<dbReference type="RefSeq" id="WP_259101689.1">
    <property type="nucleotide sequence ID" value="NZ_CP130454.1"/>
</dbReference>
<dbReference type="EMBL" id="JANUCP010000008">
    <property type="protein sequence ID" value="MCS3921006.1"/>
    <property type="molecule type" value="Genomic_DNA"/>
</dbReference>
<dbReference type="SUPFAM" id="SSF52980">
    <property type="entry name" value="Restriction endonuclease-like"/>
    <property type="match status" value="1"/>
</dbReference>
<name>A0ABT2EST6_9BACT</name>
<dbReference type="PANTHER" id="PTHR34107">
    <property type="entry name" value="SLL0198 PROTEIN-RELATED"/>
    <property type="match status" value="1"/>
</dbReference>
<evidence type="ECO:0000313" key="2">
    <source>
        <dbReference type="EMBL" id="MCS3921006.1"/>
    </source>
</evidence>
<protein>
    <submittedName>
        <fullName evidence="2">Uma2 family endonuclease</fullName>
    </submittedName>
</protein>
<reference evidence="2 3" key="1">
    <citation type="submission" date="2022-08" db="EMBL/GenBank/DDBJ databases">
        <title>Bacterial and archaeal communities from various locations to study Microbial Dark Matter (Phase II).</title>
        <authorList>
            <person name="Stepanauskas R."/>
        </authorList>
    </citation>
    <scope>NUCLEOTIDE SEQUENCE [LARGE SCALE GENOMIC DNA]</scope>
    <source>
        <strain evidence="2 3">PD1</strain>
    </source>
</reference>
<sequence length="219" mass="25447">MALVISELREFREQRVALVPPRPLTFDEFVEMFNEDDDVELIDGTVVKRMAAQLEHEDLFSWLMRLMGGFVEATDQGIVLGSRTAVQIHTYRGRLPDLLFVRWARKFIVKQKGVYGAPDLVVEIISPTDRPSDIIALETDYRNIGVREIWLVDLPRKKVKVLRKKRKGYVEEVLSEGVLKSEVIKGFWLRVEWLFAEKRPKALDVLRQILGEAEKRVTR</sequence>
<keyword evidence="2" id="KW-0540">Nuclease</keyword>
<evidence type="ECO:0000259" key="1">
    <source>
        <dbReference type="Pfam" id="PF05685"/>
    </source>
</evidence>
<keyword evidence="3" id="KW-1185">Reference proteome</keyword>
<dbReference type="InterPro" id="IPR012296">
    <property type="entry name" value="Nuclease_put_TT1808"/>
</dbReference>
<feature type="domain" description="Putative restriction endonuclease" evidence="1">
    <location>
        <begin position="26"/>
        <end position="192"/>
    </location>
</feature>
<proteinExistence type="predicted"/>
<dbReference type="PANTHER" id="PTHR34107:SF4">
    <property type="entry name" value="SLL1222 PROTEIN"/>
    <property type="match status" value="1"/>
</dbReference>
<keyword evidence="2" id="KW-0255">Endonuclease</keyword>